<sequence>MEKSLGYLGILATPKQSNPPFSREAFYRFLSKEGMKTGLPVYVFLPEGVDIQKKTVTGYRYLPQQGSWELKKFPLPSIVYDCLWGRRKYRTQLKWLKAQANVTFLNHFLRNKITTYKSLVQDEVLASFLPPTKQVTSMNVIKEMLQVHGEVVIKPIQSTSGKGVMKITSNQTTHQAEGRDLKNNIFRKRFENKEALLKWIGNLPRVKRLVQPYLDLSSPEGSPFDIRVLVQKDSKGEWVETGRALRSGTTSGLTSNLCGGGRATTVAPFLESMFNEEQRMEIERQISAIGEKLPSYIESKHGRMVELGLDIGVDRKGKVWIIEVNSRPGRNSFKRIENGTKYKTALSSPIKYAHYLLEKKQKADGQVP</sequence>
<dbReference type="InterPro" id="IPR011761">
    <property type="entry name" value="ATP-grasp"/>
</dbReference>
<dbReference type="Pfam" id="PF14398">
    <property type="entry name" value="ATPgrasp_YheCD"/>
    <property type="match status" value="1"/>
</dbReference>
<dbReference type="PANTHER" id="PTHR21621:SF0">
    <property type="entry name" value="BETA-CITRYLGLUTAMATE SYNTHASE B-RELATED"/>
    <property type="match status" value="1"/>
</dbReference>
<gene>
    <name evidence="3" type="ORF">D0466_21735</name>
</gene>
<dbReference type="GO" id="GO:0005737">
    <property type="term" value="C:cytoplasm"/>
    <property type="evidence" value="ECO:0007669"/>
    <property type="project" value="TreeGrafter"/>
</dbReference>
<dbReference type="EMBL" id="QVTD01000026">
    <property type="protein sequence ID" value="RFU60467.1"/>
    <property type="molecule type" value="Genomic_DNA"/>
</dbReference>
<dbReference type="Gene3D" id="3.30.470.20">
    <property type="entry name" value="ATP-grasp fold, B domain"/>
    <property type="match status" value="1"/>
</dbReference>
<dbReference type="OrthoDB" id="7869153at2"/>
<keyword evidence="1" id="KW-0547">Nucleotide-binding</keyword>
<organism evidence="3 4">
    <name type="scientific">Peribacillus glennii</name>
    <dbReference type="NCBI Taxonomy" id="2303991"/>
    <lineage>
        <taxon>Bacteria</taxon>
        <taxon>Bacillati</taxon>
        <taxon>Bacillota</taxon>
        <taxon>Bacilli</taxon>
        <taxon>Bacillales</taxon>
        <taxon>Bacillaceae</taxon>
        <taxon>Peribacillus</taxon>
    </lineage>
</organism>
<evidence type="ECO:0000313" key="4">
    <source>
        <dbReference type="Proteomes" id="UP000262939"/>
    </source>
</evidence>
<reference evidence="3 4" key="1">
    <citation type="submission" date="2018-08" db="EMBL/GenBank/DDBJ databases">
        <title>Bacillus chawlae sp. nov., Bacillus glennii sp. nov., and Bacillus saganii sp. nov. Isolated from the Vehicle Assembly Building at Kennedy Space Center where the Viking Spacecraft were Assembled.</title>
        <authorList>
            <person name="Seuylemezian A."/>
            <person name="Vaishampayan P."/>
        </authorList>
    </citation>
    <scope>NUCLEOTIDE SEQUENCE [LARGE SCALE GENOMIC DNA]</scope>
    <source>
        <strain evidence="3 4">V44-8</strain>
    </source>
</reference>
<proteinExistence type="predicted"/>
<evidence type="ECO:0000256" key="1">
    <source>
        <dbReference type="PROSITE-ProRule" id="PRU00409"/>
    </source>
</evidence>
<name>A0A372L657_9BACI</name>
<feature type="domain" description="ATP-grasp" evidence="2">
    <location>
        <begin position="122"/>
        <end position="351"/>
    </location>
</feature>
<dbReference type="SUPFAM" id="SSF56059">
    <property type="entry name" value="Glutathione synthetase ATP-binding domain-like"/>
    <property type="match status" value="1"/>
</dbReference>
<evidence type="ECO:0000313" key="3">
    <source>
        <dbReference type="EMBL" id="RFU60467.1"/>
    </source>
</evidence>
<protein>
    <submittedName>
        <fullName evidence="3">YheC/YheD family protein</fullName>
    </submittedName>
</protein>
<accession>A0A372L657</accession>
<dbReference type="PANTHER" id="PTHR21621">
    <property type="entry name" value="RIBOSOMAL PROTEIN S6 MODIFICATION PROTEIN"/>
    <property type="match status" value="1"/>
</dbReference>
<evidence type="ECO:0000259" key="2">
    <source>
        <dbReference type="PROSITE" id="PS50975"/>
    </source>
</evidence>
<keyword evidence="4" id="KW-1185">Reference proteome</keyword>
<dbReference type="Proteomes" id="UP000262939">
    <property type="component" value="Unassembled WGS sequence"/>
</dbReference>
<dbReference type="RefSeq" id="WP_117324587.1">
    <property type="nucleotide sequence ID" value="NZ_QVTD01000026.1"/>
</dbReference>
<dbReference type="AlphaFoldDB" id="A0A372L657"/>
<dbReference type="GO" id="GO:0046872">
    <property type="term" value="F:metal ion binding"/>
    <property type="evidence" value="ECO:0007669"/>
    <property type="project" value="InterPro"/>
</dbReference>
<dbReference type="PROSITE" id="PS50975">
    <property type="entry name" value="ATP_GRASP"/>
    <property type="match status" value="1"/>
</dbReference>
<dbReference type="GO" id="GO:0016879">
    <property type="term" value="F:ligase activity, forming carbon-nitrogen bonds"/>
    <property type="evidence" value="ECO:0007669"/>
    <property type="project" value="TreeGrafter"/>
</dbReference>
<dbReference type="GO" id="GO:0005524">
    <property type="term" value="F:ATP binding"/>
    <property type="evidence" value="ECO:0007669"/>
    <property type="project" value="UniProtKB-UniRule"/>
</dbReference>
<comment type="caution">
    <text evidence="3">The sequence shown here is derived from an EMBL/GenBank/DDBJ whole genome shotgun (WGS) entry which is preliminary data.</text>
</comment>
<dbReference type="InterPro" id="IPR026838">
    <property type="entry name" value="YheC/D"/>
</dbReference>
<keyword evidence="1" id="KW-0067">ATP-binding</keyword>